<keyword evidence="3" id="KW-1185">Reference proteome</keyword>
<evidence type="ECO:0000313" key="2">
    <source>
        <dbReference type="EMBL" id="KHJ82140.1"/>
    </source>
</evidence>
<sequence>MALEAQEHKEVEKDDVAIKAEHAAKMAAKWEKLQAKEAKKAERSRMPEKKTTAVAQAKERHIEIAIRIWKETELNVHLHFD</sequence>
<reference evidence="2 3" key="1">
    <citation type="submission" date="2014-03" db="EMBL/GenBank/DDBJ databases">
        <title>Draft genome of the hookworm Oesophagostomum dentatum.</title>
        <authorList>
            <person name="Mitreva M."/>
        </authorList>
    </citation>
    <scope>NUCLEOTIDE SEQUENCE [LARGE SCALE GENOMIC DNA]</scope>
    <source>
        <strain evidence="2 3">OD-Hann</strain>
    </source>
</reference>
<accession>A0A0B1SG59</accession>
<evidence type="ECO:0000313" key="3">
    <source>
        <dbReference type="Proteomes" id="UP000053660"/>
    </source>
</evidence>
<protein>
    <submittedName>
        <fullName evidence="2">Uncharacterized protein</fullName>
    </submittedName>
</protein>
<evidence type="ECO:0000256" key="1">
    <source>
        <dbReference type="SAM" id="MobiDB-lite"/>
    </source>
</evidence>
<dbReference type="EMBL" id="KN581903">
    <property type="protein sequence ID" value="KHJ82140.1"/>
    <property type="molecule type" value="Genomic_DNA"/>
</dbReference>
<dbReference type="Proteomes" id="UP000053660">
    <property type="component" value="Unassembled WGS sequence"/>
</dbReference>
<name>A0A0B1SG59_OESDE</name>
<organism evidence="2 3">
    <name type="scientific">Oesophagostomum dentatum</name>
    <name type="common">Nodular worm</name>
    <dbReference type="NCBI Taxonomy" id="61180"/>
    <lineage>
        <taxon>Eukaryota</taxon>
        <taxon>Metazoa</taxon>
        <taxon>Ecdysozoa</taxon>
        <taxon>Nematoda</taxon>
        <taxon>Chromadorea</taxon>
        <taxon>Rhabditida</taxon>
        <taxon>Rhabditina</taxon>
        <taxon>Rhabditomorpha</taxon>
        <taxon>Strongyloidea</taxon>
        <taxon>Strongylidae</taxon>
        <taxon>Oesophagostomum</taxon>
    </lineage>
</organism>
<feature type="region of interest" description="Disordered" evidence="1">
    <location>
        <begin position="35"/>
        <end position="56"/>
    </location>
</feature>
<gene>
    <name evidence="2" type="ORF">OESDEN_18168</name>
</gene>
<proteinExistence type="predicted"/>
<dbReference type="AlphaFoldDB" id="A0A0B1SG59"/>